<dbReference type="Proteomes" id="UP001589698">
    <property type="component" value="Unassembled WGS sequence"/>
</dbReference>
<evidence type="ECO:0000313" key="1">
    <source>
        <dbReference type="EMBL" id="MFC0224829.1"/>
    </source>
</evidence>
<organism evidence="1 2">
    <name type="scientific">Nocardioides zeicaulis</name>
    <dbReference type="NCBI Taxonomy" id="1776857"/>
    <lineage>
        <taxon>Bacteria</taxon>
        <taxon>Bacillati</taxon>
        <taxon>Actinomycetota</taxon>
        <taxon>Actinomycetes</taxon>
        <taxon>Propionibacteriales</taxon>
        <taxon>Nocardioidaceae</taxon>
        <taxon>Nocardioides</taxon>
    </lineage>
</organism>
<dbReference type="InterPro" id="IPR028964">
    <property type="entry name" value="Imm8"/>
</dbReference>
<gene>
    <name evidence="1" type="ORF">ACFFJG_20250</name>
</gene>
<dbReference type="Pfam" id="PF15586">
    <property type="entry name" value="Imm8"/>
    <property type="match status" value="1"/>
</dbReference>
<dbReference type="EMBL" id="JBHLXH010000003">
    <property type="protein sequence ID" value="MFC0224829.1"/>
    <property type="molecule type" value="Genomic_DNA"/>
</dbReference>
<dbReference type="RefSeq" id="WP_378520605.1">
    <property type="nucleotide sequence ID" value="NZ_CBCSDI010000001.1"/>
</dbReference>
<proteinExistence type="predicted"/>
<name>A0ABV6E748_9ACTN</name>
<sequence>MSAGVVAEVKQVLYDWWDGAEPAAGQGHFGVTAQVFIGSADSELADSFDCILCSPSMFAERFSVAGWGSALADEVLPGGEVLPVHGVWLMKAWSRVAFEAAVERLVTAASPGPNWQTVADRIGRHLPWEYDYKHDDQMNTRAGLPQLTHSFWHDEYRA</sequence>
<reference evidence="1 2" key="1">
    <citation type="submission" date="2024-09" db="EMBL/GenBank/DDBJ databases">
        <authorList>
            <person name="Sun Q."/>
            <person name="Mori K."/>
        </authorList>
    </citation>
    <scope>NUCLEOTIDE SEQUENCE [LARGE SCALE GENOMIC DNA]</scope>
    <source>
        <strain evidence="1 2">CCM 8654</strain>
    </source>
</reference>
<protein>
    <submittedName>
        <fullName evidence="1">Imm8 family immunity protein</fullName>
    </submittedName>
</protein>
<comment type="caution">
    <text evidence="1">The sequence shown here is derived from an EMBL/GenBank/DDBJ whole genome shotgun (WGS) entry which is preliminary data.</text>
</comment>
<accession>A0ABV6E748</accession>
<keyword evidence="2" id="KW-1185">Reference proteome</keyword>
<evidence type="ECO:0000313" key="2">
    <source>
        <dbReference type="Proteomes" id="UP001589698"/>
    </source>
</evidence>